<dbReference type="AlphaFoldDB" id="A0A061SA84"/>
<evidence type="ECO:0000313" key="2">
    <source>
        <dbReference type="EMBL" id="JAC79671.1"/>
    </source>
</evidence>
<organism evidence="2">
    <name type="scientific">Tetraselmis sp. GSL018</name>
    <dbReference type="NCBI Taxonomy" id="582737"/>
    <lineage>
        <taxon>Eukaryota</taxon>
        <taxon>Viridiplantae</taxon>
        <taxon>Chlorophyta</taxon>
        <taxon>core chlorophytes</taxon>
        <taxon>Chlorodendrophyceae</taxon>
        <taxon>Chlorodendrales</taxon>
        <taxon>Chlorodendraceae</taxon>
        <taxon>Tetraselmis</taxon>
    </lineage>
</organism>
<gene>
    <name evidence="2" type="ORF">TSPGSL018_12125</name>
</gene>
<sequence>SLSLSLSLSLSFVSLPLLLLNLSSGPCGNNGVRKRDFRQIGLCIWLRSSPRSCFYILSNRHGQSQSTDL</sequence>
<keyword evidence="1" id="KW-0732">Signal</keyword>
<evidence type="ECO:0000256" key="1">
    <source>
        <dbReference type="SAM" id="SignalP"/>
    </source>
</evidence>
<reference evidence="2" key="1">
    <citation type="submission" date="2014-05" db="EMBL/GenBank/DDBJ databases">
        <title>The transcriptome of the halophilic microalga Tetraselmis sp. GSL018 isolated from the Great Salt Lake, Utah.</title>
        <authorList>
            <person name="Jinkerson R.E."/>
            <person name="D'Adamo S."/>
            <person name="Posewitz M.C."/>
        </authorList>
    </citation>
    <scope>NUCLEOTIDE SEQUENCE</scope>
    <source>
        <strain evidence="2">GSL018</strain>
    </source>
</reference>
<proteinExistence type="predicted"/>
<dbReference type="EMBL" id="GBEZ01005664">
    <property type="protein sequence ID" value="JAC79671.1"/>
    <property type="molecule type" value="Transcribed_RNA"/>
</dbReference>
<protein>
    <recommendedName>
        <fullName evidence="3">Secreted protein</fullName>
    </recommendedName>
</protein>
<feature type="chain" id="PRO_5001606251" description="Secreted protein" evidence="1">
    <location>
        <begin position="32"/>
        <end position="69"/>
    </location>
</feature>
<accession>A0A061SA84</accession>
<feature type="signal peptide" evidence="1">
    <location>
        <begin position="1"/>
        <end position="31"/>
    </location>
</feature>
<evidence type="ECO:0008006" key="3">
    <source>
        <dbReference type="Google" id="ProtNLM"/>
    </source>
</evidence>
<feature type="non-terminal residue" evidence="2">
    <location>
        <position position="1"/>
    </location>
</feature>
<name>A0A061SA84_9CHLO</name>